<dbReference type="InterPro" id="IPR000415">
    <property type="entry name" value="Nitroreductase-like"/>
</dbReference>
<evidence type="ECO:0000313" key="7">
    <source>
        <dbReference type="Proteomes" id="UP000243217"/>
    </source>
</evidence>
<evidence type="ECO:0000259" key="5">
    <source>
        <dbReference type="Pfam" id="PF17875"/>
    </source>
</evidence>
<comment type="caution">
    <text evidence="6">The sequence shown here is derived from an EMBL/GenBank/DDBJ whole genome shotgun (WGS) entry which is preliminary data.</text>
</comment>
<evidence type="ECO:0000256" key="1">
    <source>
        <dbReference type="ARBA" id="ARBA00022478"/>
    </source>
</evidence>
<evidence type="ECO:0000256" key="2">
    <source>
        <dbReference type="ARBA" id="ARBA00023163"/>
    </source>
</evidence>
<dbReference type="InterPro" id="IPR036898">
    <property type="entry name" value="RNA_pol_Rpb7-like_N_sf"/>
</dbReference>
<name>A0A1V9ZCH9_9STRA</name>
<dbReference type="EMBL" id="JNBS01002066">
    <property type="protein sequence ID" value="OQR95652.1"/>
    <property type="molecule type" value="Genomic_DNA"/>
</dbReference>
<feature type="region of interest" description="Disordered" evidence="3">
    <location>
        <begin position="187"/>
        <end position="244"/>
    </location>
</feature>
<proteinExistence type="predicted"/>
<dbReference type="Gene3D" id="3.30.1490.120">
    <property type="entry name" value="RNA polymerase Rpb7-like, N-terminal domain"/>
    <property type="match status" value="1"/>
</dbReference>
<dbReference type="GO" id="GO:0000428">
    <property type="term" value="C:DNA-directed RNA polymerase complex"/>
    <property type="evidence" value="ECO:0007669"/>
    <property type="project" value="UniProtKB-KW"/>
</dbReference>
<feature type="domain" description="RPA43 OB" evidence="5">
    <location>
        <begin position="81"/>
        <end position="123"/>
    </location>
</feature>
<dbReference type="OrthoDB" id="41362at2759"/>
<dbReference type="Gene3D" id="3.40.109.10">
    <property type="entry name" value="NADH Oxidase"/>
    <property type="match status" value="1"/>
</dbReference>
<dbReference type="AlphaFoldDB" id="A0A1V9ZCH9"/>
<dbReference type="PANTHER" id="PTHR43543:SF1">
    <property type="entry name" value="MALONIC SEMIALDEHYDE REDUCTASE RUTE-RELATED"/>
    <property type="match status" value="1"/>
</dbReference>
<protein>
    <submittedName>
        <fullName evidence="6">Nitroreductase family</fullName>
    </submittedName>
</protein>
<evidence type="ECO:0000256" key="3">
    <source>
        <dbReference type="SAM" id="MobiDB-lite"/>
    </source>
</evidence>
<organism evidence="6 7">
    <name type="scientific">Thraustotheca clavata</name>
    <dbReference type="NCBI Taxonomy" id="74557"/>
    <lineage>
        <taxon>Eukaryota</taxon>
        <taxon>Sar</taxon>
        <taxon>Stramenopiles</taxon>
        <taxon>Oomycota</taxon>
        <taxon>Saprolegniomycetes</taxon>
        <taxon>Saprolegniales</taxon>
        <taxon>Achlyaceae</taxon>
        <taxon>Thraustotheca</taxon>
    </lineage>
</organism>
<reference evidence="6 7" key="1">
    <citation type="journal article" date="2014" name="Genome Biol. Evol.">
        <title>The secreted proteins of Achlya hypogyna and Thraustotheca clavata identify the ancestral oomycete secretome and reveal gene acquisitions by horizontal gene transfer.</title>
        <authorList>
            <person name="Misner I."/>
            <person name="Blouin N."/>
            <person name="Leonard G."/>
            <person name="Richards T.A."/>
            <person name="Lane C.E."/>
        </authorList>
    </citation>
    <scope>NUCLEOTIDE SEQUENCE [LARGE SCALE GENOMIC DNA]</scope>
    <source>
        <strain evidence="6 7">ATCC 34112</strain>
    </source>
</reference>
<dbReference type="Gene3D" id="2.40.50.1060">
    <property type="match status" value="1"/>
</dbReference>
<dbReference type="Pfam" id="PF00881">
    <property type="entry name" value="Nitroreductase"/>
    <property type="match status" value="2"/>
</dbReference>
<dbReference type="GO" id="GO:0016491">
    <property type="term" value="F:oxidoreductase activity"/>
    <property type="evidence" value="ECO:0007669"/>
    <property type="project" value="InterPro"/>
</dbReference>
<dbReference type="InterPro" id="IPR041178">
    <property type="entry name" value="RPA43_OB"/>
</dbReference>
<evidence type="ECO:0000313" key="6">
    <source>
        <dbReference type="EMBL" id="OQR95652.1"/>
    </source>
</evidence>
<keyword evidence="7" id="KW-1185">Reference proteome</keyword>
<accession>A0A1V9ZCH9</accession>
<dbReference type="Proteomes" id="UP000243217">
    <property type="component" value="Unassembled WGS sequence"/>
</dbReference>
<keyword evidence="2" id="KW-0804">Transcription</keyword>
<dbReference type="InterPro" id="IPR050461">
    <property type="entry name" value="Nitroreductase_HadB/RutE"/>
</dbReference>
<keyword evidence="1" id="KW-0240">DNA-directed RNA polymerase</keyword>
<sequence length="482" mass="52822">MSPFVNAKLVMSCSLAPCHIQDAKKGLEEQLNTMLMKYCDPVEGVLLAFNSVQLLNPYGHIINETPYIHIRVAADALVFRPQTGMELSAVVCKVGSNHIGLLLNGVFNVSIASDEMPEGYAHSYSDDAWVNEDGATIALESEVTFQVLRVHVAHGVISIDGSMRLVGKSSKKRKTIESTIVASPVKEKKSKKSKKIEVEAVEEEPTPKKAKKAKKSKDIENGSAKKSKRTPTHSPAGIPSTGPTYATLKMTKANVFRALAQQRHSINRFLPKAIDKNVVADILATTQRSPTSFNMQPYACVLIDDAKERQEVSTAMLGGNVNVVQNAPLVAVFAADLEPSKRVPAVEHMYREAGANPTYIQQLGAKLRMFGGEGHLAGGIRALISTAVSPLRPVPTYVPVSSWAYKQTMIAATTFMYAAESHEVGTHLMEGFDETRLRHILNIPDRYSIPVVIACGYHTNEAPVHGRSPRLPLKEFWMHLVY</sequence>
<dbReference type="InterPro" id="IPR029479">
    <property type="entry name" value="Nitroreductase"/>
</dbReference>
<dbReference type="Pfam" id="PF17875">
    <property type="entry name" value="RPA43_OB"/>
    <property type="match status" value="1"/>
</dbReference>
<feature type="domain" description="Nitroreductase" evidence="4">
    <location>
        <begin position="261"/>
        <end position="333"/>
    </location>
</feature>
<dbReference type="PANTHER" id="PTHR43543">
    <property type="entry name" value="MALONIC SEMIALDEHYDE REDUCTASE RUTE-RELATED"/>
    <property type="match status" value="1"/>
</dbReference>
<dbReference type="STRING" id="74557.A0A1V9ZCH9"/>
<evidence type="ECO:0000259" key="4">
    <source>
        <dbReference type="Pfam" id="PF00881"/>
    </source>
</evidence>
<gene>
    <name evidence="6" type="ORF">THRCLA_07686</name>
</gene>
<feature type="domain" description="Nitroreductase" evidence="4">
    <location>
        <begin position="402"/>
        <end position="457"/>
    </location>
</feature>
<dbReference type="SUPFAM" id="SSF55469">
    <property type="entry name" value="FMN-dependent nitroreductase-like"/>
    <property type="match status" value="1"/>
</dbReference>